<dbReference type="GO" id="GO:0016740">
    <property type="term" value="F:transferase activity"/>
    <property type="evidence" value="ECO:0007669"/>
    <property type="project" value="UniProtKB-KW"/>
</dbReference>
<dbReference type="PANTHER" id="PTHR11895">
    <property type="entry name" value="TRANSAMIDASE"/>
    <property type="match status" value="1"/>
</dbReference>
<dbReference type="Proteomes" id="UP000050509">
    <property type="component" value="Unassembled WGS sequence"/>
</dbReference>
<sequence length="129" mass="13551">MAELYNLTIAEARARLDAGEITSAELTEALLDRIAAVDNQVRAYLAISDDLAMEQARAADARRAQGASAGPLDGIPLAIKDVITTEGLTTTCGSKILENFVPPYDATAVARLKDAGAVLLGKTNCDEFA</sequence>
<dbReference type="Pfam" id="PF01425">
    <property type="entry name" value="Amidase"/>
    <property type="match status" value="1"/>
</dbReference>
<dbReference type="InterPro" id="IPR000120">
    <property type="entry name" value="Amidase"/>
</dbReference>
<accession>A0A0P9F316</accession>
<keyword evidence="2" id="KW-0436">Ligase</keyword>
<feature type="non-terminal residue" evidence="2">
    <location>
        <position position="129"/>
    </location>
</feature>
<dbReference type="InterPro" id="IPR036928">
    <property type="entry name" value="AS_sf"/>
</dbReference>
<reference evidence="2 3" key="1">
    <citation type="submission" date="2015-09" db="EMBL/GenBank/DDBJ databases">
        <title>Draft genome sequence of Kouleothrix aurantiaca JCM 19913.</title>
        <authorList>
            <person name="Hemp J."/>
        </authorList>
    </citation>
    <scope>NUCLEOTIDE SEQUENCE [LARGE SCALE GENOMIC DNA]</scope>
    <source>
        <strain evidence="2 3">COM-B</strain>
    </source>
</reference>
<dbReference type="EC" id="6.3.5.-" evidence="2"/>
<dbReference type="PANTHER" id="PTHR11895:SF151">
    <property type="entry name" value="GLUTAMYL-TRNA(GLN) AMIDOTRANSFERASE SUBUNIT A"/>
    <property type="match status" value="1"/>
</dbReference>
<dbReference type="InterPro" id="IPR023631">
    <property type="entry name" value="Amidase_dom"/>
</dbReference>
<evidence type="ECO:0000259" key="1">
    <source>
        <dbReference type="Pfam" id="PF01425"/>
    </source>
</evidence>
<dbReference type="GO" id="GO:0016874">
    <property type="term" value="F:ligase activity"/>
    <property type="evidence" value="ECO:0007669"/>
    <property type="project" value="UniProtKB-KW"/>
</dbReference>
<keyword evidence="3" id="KW-1185">Reference proteome</keyword>
<dbReference type="Gene3D" id="3.90.1300.10">
    <property type="entry name" value="Amidase signature (AS) domain"/>
    <property type="match status" value="1"/>
</dbReference>
<gene>
    <name evidence="2" type="primary">gatA</name>
    <name evidence="2" type="ORF">SE17_43990</name>
</gene>
<name>A0A0P9F316_9CHLR</name>
<keyword evidence="2" id="KW-0808">Transferase</keyword>
<dbReference type="SUPFAM" id="SSF75304">
    <property type="entry name" value="Amidase signature (AS) enzymes"/>
    <property type="match status" value="1"/>
</dbReference>
<evidence type="ECO:0000313" key="2">
    <source>
        <dbReference type="EMBL" id="KPV45841.1"/>
    </source>
</evidence>
<organism evidence="2 3">
    <name type="scientific">Kouleothrix aurantiaca</name>
    <dbReference type="NCBI Taxonomy" id="186479"/>
    <lineage>
        <taxon>Bacteria</taxon>
        <taxon>Bacillati</taxon>
        <taxon>Chloroflexota</taxon>
        <taxon>Chloroflexia</taxon>
        <taxon>Chloroflexales</taxon>
        <taxon>Roseiflexineae</taxon>
        <taxon>Roseiflexaceae</taxon>
        <taxon>Kouleothrix</taxon>
    </lineage>
</organism>
<feature type="domain" description="Amidase" evidence="1">
    <location>
        <begin position="25"/>
        <end position="129"/>
    </location>
</feature>
<evidence type="ECO:0000313" key="3">
    <source>
        <dbReference type="Proteomes" id="UP000050509"/>
    </source>
</evidence>
<dbReference type="AlphaFoldDB" id="A0A0P9F316"/>
<comment type="caution">
    <text evidence="2">The sequence shown here is derived from an EMBL/GenBank/DDBJ whole genome shotgun (WGS) entry which is preliminary data.</text>
</comment>
<proteinExistence type="predicted"/>
<dbReference type="EMBL" id="LJCR01003700">
    <property type="protein sequence ID" value="KPV45841.1"/>
    <property type="molecule type" value="Genomic_DNA"/>
</dbReference>
<protein>
    <submittedName>
        <fullName evidence="2">Glutamyl-tRNA amidotransferase</fullName>
        <ecNumber evidence="2">6.3.5.-</ecNumber>
    </submittedName>
</protein>